<comment type="caution">
    <text evidence="1">The sequence shown here is derived from an EMBL/GenBank/DDBJ whole genome shotgun (WGS) entry which is preliminary data.</text>
</comment>
<reference evidence="1" key="1">
    <citation type="submission" date="2014-01" db="EMBL/GenBank/DDBJ databases">
        <authorList>
            <person name="Brown-Elliot B."/>
            <person name="Wallace R."/>
            <person name="Lenaerts A."/>
            <person name="Ordway D."/>
            <person name="DeGroote M.A."/>
            <person name="Parker T."/>
            <person name="Sizemore C."/>
            <person name="Tallon L.J."/>
            <person name="Sadzewicz L.K."/>
            <person name="Sengamalay N."/>
            <person name="Fraser C.M."/>
            <person name="Hine E."/>
            <person name="Shefchek K.A."/>
            <person name="Das S.P."/>
            <person name="Tettelin H."/>
        </authorList>
    </citation>
    <scope>NUCLEOTIDE SEQUENCE [LARGE SCALE GENOMIC DNA]</scope>
    <source>
        <strain evidence="1">4042</strain>
    </source>
</reference>
<dbReference type="AlphaFoldDB" id="X8AH07"/>
<protein>
    <submittedName>
        <fullName evidence="1">Putative ABC-transporter domain protein</fullName>
    </submittedName>
</protein>
<organism evidence="1">
    <name type="scientific">Mycobacterium xenopi 4042</name>
    <dbReference type="NCBI Taxonomy" id="1299334"/>
    <lineage>
        <taxon>Bacteria</taxon>
        <taxon>Bacillati</taxon>
        <taxon>Actinomycetota</taxon>
        <taxon>Actinomycetes</taxon>
        <taxon>Mycobacteriales</taxon>
        <taxon>Mycobacteriaceae</taxon>
        <taxon>Mycobacterium</taxon>
    </lineage>
</organism>
<dbReference type="PATRIC" id="fig|1299334.3.peg.6094"/>
<gene>
    <name evidence="1" type="ORF">I553_4416</name>
</gene>
<accession>X8AH07</accession>
<name>X8AH07_MYCXE</name>
<sequence length="123" mass="13454">MTVMLGVLLFVASYDSFRNVQASYDRTYARTHFADLTVTDDDSDAIATAVRHTGGVRRVVTRTQADRPMTINGTKLVGRVVGMTSLKDHGINDIDLTDGQLPDPAATTRCWRNVTPPTPSACR</sequence>
<dbReference type="EMBL" id="JAOB01000060">
    <property type="protein sequence ID" value="EUA30160.1"/>
    <property type="molecule type" value="Genomic_DNA"/>
</dbReference>
<proteinExistence type="predicted"/>
<evidence type="ECO:0000313" key="1">
    <source>
        <dbReference type="EMBL" id="EUA30160.1"/>
    </source>
</evidence>